<protein>
    <recommendedName>
        <fullName evidence="1">peptidyl-tRNA hydrolase</fullName>
        <ecNumber evidence="1">3.1.1.29</ecNumber>
    </recommendedName>
</protein>
<name>A0A0F9KHP8_9ZZZZ</name>
<dbReference type="InterPro" id="IPR002833">
    <property type="entry name" value="PTH2"/>
</dbReference>
<accession>A0A0F9KHP8</accession>
<comment type="caution">
    <text evidence="5">The sequence shown here is derived from an EMBL/GenBank/DDBJ whole genome shotgun (WGS) entry which is preliminary data.</text>
</comment>
<dbReference type="Gene3D" id="3.40.1490.10">
    <property type="entry name" value="Bit1"/>
    <property type="match status" value="1"/>
</dbReference>
<dbReference type="PANTHER" id="PTHR12649">
    <property type="entry name" value="PEPTIDYL-TRNA HYDROLASE 2"/>
    <property type="match status" value="1"/>
</dbReference>
<gene>
    <name evidence="5" type="ORF">LCGC14_1329610</name>
</gene>
<proteinExistence type="inferred from homology"/>
<evidence type="ECO:0000256" key="2">
    <source>
        <dbReference type="ARBA" id="ARBA00022801"/>
    </source>
</evidence>
<organism evidence="5">
    <name type="scientific">marine sediment metagenome</name>
    <dbReference type="NCBI Taxonomy" id="412755"/>
    <lineage>
        <taxon>unclassified sequences</taxon>
        <taxon>metagenomes</taxon>
        <taxon>ecological metagenomes</taxon>
    </lineage>
</organism>
<dbReference type="Pfam" id="PF01981">
    <property type="entry name" value="PTH2"/>
    <property type="match status" value="1"/>
</dbReference>
<evidence type="ECO:0000256" key="3">
    <source>
        <dbReference type="ARBA" id="ARBA00038050"/>
    </source>
</evidence>
<comment type="catalytic activity">
    <reaction evidence="4">
        <text>an N-acyl-L-alpha-aminoacyl-tRNA + H2O = an N-acyl-L-amino acid + a tRNA + H(+)</text>
        <dbReference type="Rhea" id="RHEA:54448"/>
        <dbReference type="Rhea" id="RHEA-COMP:10123"/>
        <dbReference type="Rhea" id="RHEA-COMP:13883"/>
        <dbReference type="ChEBI" id="CHEBI:15377"/>
        <dbReference type="ChEBI" id="CHEBI:15378"/>
        <dbReference type="ChEBI" id="CHEBI:59874"/>
        <dbReference type="ChEBI" id="CHEBI:78442"/>
        <dbReference type="ChEBI" id="CHEBI:138191"/>
        <dbReference type="EC" id="3.1.1.29"/>
    </reaction>
</comment>
<dbReference type="NCBIfam" id="TIGR00283">
    <property type="entry name" value="arch_pth2"/>
    <property type="match status" value="1"/>
</dbReference>
<dbReference type="InterPro" id="IPR023476">
    <property type="entry name" value="Pep_tRNA_hydro_II_dom_sf"/>
</dbReference>
<evidence type="ECO:0000256" key="4">
    <source>
        <dbReference type="ARBA" id="ARBA00048707"/>
    </source>
</evidence>
<comment type="similarity">
    <text evidence="3">Belongs to the PTH2 family.</text>
</comment>
<dbReference type="PANTHER" id="PTHR12649:SF11">
    <property type="entry name" value="PEPTIDYL-TRNA HYDROLASE 2, MITOCHONDRIAL"/>
    <property type="match status" value="1"/>
</dbReference>
<dbReference type="EC" id="3.1.1.29" evidence="1"/>
<dbReference type="AlphaFoldDB" id="A0A0F9KHP8"/>
<evidence type="ECO:0000256" key="1">
    <source>
        <dbReference type="ARBA" id="ARBA00013260"/>
    </source>
</evidence>
<dbReference type="GO" id="GO:0005829">
    <property type="term" value="C:cytosol"/>
    <property type="evidence" value="ECO:0007669"/>
    <property type="project" value="TreeGrafter"/>
</dbReference>
<dbReference type="EMBL" id="LAZR01008017">
    <property type="protein sequence ID" value="KKM81463.1"/>
    <property type="molecule type" value="Genomic_DNA"/>
</dbReference>
<evidence type="ECO:0000313" key="5">
    <source>
        <dbReference type="EMBL" id="KKM81463.1"/>
    </source>
</evidence>
<reference evidence="5" key="1">
    <citation type="journal article" date="2015" name="Nature">
        <title>Complex archaea that bridge the gap between prokaryotes and eukaryotes.</title>
        <authorList>
            <person name="Spang A."/>
            <person name="Saw J.H."/>
            <person name="Jorgensen S.L."/>
            <person name="Zaremba-Niedzwiedzka K."/>
            <person name="Martijn J."/>
            <person name="Lind A.E."/>
            <person name="van Eijk R."/>
            <person name="Schleper C."/>
            <person name="Guy L."/>
            <person name="Ettema T.J."/>
        </authorList>
    </citation>
    <scope>NUCLEOTIDE SEQUENCE</scope>
</reference>
<dbReference type="SUPFAM" id="SSF102462">
    <property type="entry name" value="Peptidyl-tRNA hydrolase II"/>
    <property type="match status" value="1"/>
</dbReference>
<dbReference type="GO" id="GO:0004045">
    <property type="term" value="F:peptidyl-tRNA hydrolase activity"/>
    <property type="evidence" value="ECO:0007669"/>
    <property type="project" value="UniProtKB-EC"/>
</dbReference>
<keyword evidence="2" id="KW-0378">Hydrolase</keyword>
<dbReference type="FunFam" id="3.40.1490.10:FF:000002">
    <property type="entry name" value="Peptidyl-tRNA hydrolase 2, mitochondrial"/>
    <property type="match status" value="1"/>
</dbReference>
<sequence>MSDIKMVIILRRDLNMRTGKIAAQVAHAAMKILLDRMTDDKSLLNHTRRSILLRNGSPLQQWLDSQFTKVVLYVNSKEELLTLKDNAESIKLYTALITDAGKTEFHNKPTITALAIGPDYSEKIDKVTGGLPLL</sequence>